<evidence type="ECO:0000256" key="3">
    <source>
        <dbReference type="ARBA" id="ARBA00022946"/>
    </source>
</evidence>
<dbReference type="GO" id="GO:0006353">
    <property type="term" value="P:DNA-templated transcription termination"/>
    <property type="evidence" value="ECO:0007669"/>
    <property type="project" value="UniProtKB-KW"/>
</dbReference>
<dbReference type="Proteomes" id="UP000834106">
    <property type="component" value="Chromosome 12"/>
</dbReference>
<evidence type="ECO:0000256" key="1">
    <source>
        <dbReference type="ARBA" id="ARBA00007692"/>
    </source>
</evidence>
<gene>
    <name evidence="4" type="ORF">FPE_LOCUS19469</name>
</gene>
<protein>
    <submittedName>
        <fullName evidence="4">Uncharacterized protein</fullName>
    </submittedName>
</protein>
<comment type="similarity">
    <text evidence="1">Belongs to the mTERF family.</text>
</comment>
<dbReference type="EMBL" id="OU503047">
    <property type="protein sequence ID" value="CAI9772039.1"/>
    <property type="molecule type" value="Genomic_DNA"/>
</dbReference>
<keyword evidence="2" id="KW-0805">Transcription regulation</keyword>
<dbReference type="AlphaFoldDB" id="A0AAD1ZM52"/>
<proteinExistence type="inferred from homology"/>
<sequence length="537" mass="61040">MTTVSLSGLSLSNPRTTTVKNTLLNMTASRLPLAGDSRTLPIHFPASYFAPTPLKSFTFRRKFATPTNNQRTPLTLRVHVQCHCSSITIDGNHSTIFTHSSAMLFSLFQEIGFNERDTETLLDTHSALRFMPFESIRSRIHSLQSVGVSGLSLSRLIAKRPDILTAKEIEALLYFLVNDDDDLDLNGKVEPVQLERLLNATDPRFLVGFERKVKLLVQYGIPQEKLVHVLNTVNLTKAFCLKSFEEVERMLHFLNRFGGVSLILRRPAILNYDLEAQLAPRIEFLLELSGGDEKATAIVLHKLPFVLAYSVDHLTDHVEFLNSYAGLSYQEIFRIILVYPNLFSASRKRKLHPRIDFLMQCGLNSQDIFKFLIKAPLFLSLSFEENLACKLVFLVKIGYENRTRELAMAMGAVTRTSCKNLQENIGVFLNYGLTCQDILEMSKKHPQVLQYNHDSLEEKMDYLIEEMGREVGELLSFPAFLGYKLDGRIKHRYEEKKKILGEGMSINKLLSVSAARFSMKSKKKHPVNVIDSQSEVE</sequence>
<name>A0AAD1ZM52_9LAMI</name>
<dbReference type="Pfam" id="PF02536">
    <property type="entry name" value="mTERF"/>
    <property type="match status" value="1"/>
</dbReference>
<keyword evidence="2" id="KW-0806">Transcription termination</keyword>
<evidence type="ECO:0000313" key="5">
    <source>
        <dbReference type="Proteomes" id="UP000834106"/>
    </source>
</evidence>
<keyword evidence="2" id="KW-0804">Transcription</keyword>
<evidence type="ECO:0000256" key="2">
    <source>
        <dbReference type="ARBA" id="ARBA00022472"/>
    </source>
</evidence>
<keyword evidence="5" id="KW-1185">Reference proteome</keyword>
<reference evidence="4" key="1">
    <citation type="submission" date="2023-05" db="EMBL/GenBank/DDBJ databases">
        <authorList>
            <person name="Huff M."/>
        </authorList>
    </citation>
    <scope>NUCLEOTIDE SEQUENCE</scope>
</reference>
<evidence type="ECO:0000313" key="4">
    <source>
        <dbReference type="EMBL" id="CAI9772039.1"/>
    </source>
</evidence>
<dbReference type="GO" id="GO:0003676">
    <property type="term" value="F:nucleic acid binding"/>
    <property type="evidence" value="ECO:0007669"/>
    <property type="project" value="InterPro"/>
</dbReference>
<dbReference type="InterPro" id="IPR003690">
    <property type="entry name" value="MTERF"/>
</dbReference>
<dbReference type="Gene3D" id="1.25.70.10">
    <property type="entry name" value="Transcription termination factor 3, mitochondrial"/>
    <property type="match status" value="2"/>
</dbReference>
<organism evidence="4 5">
    <name type="scientific">Fraxinus pennsylvanica</name>
    <dbReference type="NCBI Taxonomy" id="56036"/>
    <lineage>
        <taxon>Eukaryota</taxon>
        <taxon>Viridiplantae</taxon>
        <taxon>Streptophyta</taxon>
        <taxon>Embryophyta</taxon>
        <taxon>Tracheophyta</taxon>
        <taxon>Spermatophyta</taxon>
        <taxon>Magnoliopsida</taxon>
        <taxon>eudicotyledons</taxon>
        <taxon>Gunneridae</taxon>
        <taxon>Pentapetalae</taxon>
        <taxon>asterids</taxon>
        <taxon>lamiids</taxon>
        <taxon>Lamiales</taxon>
        <taxon>Oleaceae</taxon>
        <taxon>Oleeae</taxon>
        <taxon>Fraxinus</taxon>
    </lineage>
</organism>
<accession>A0AAD1ZM52</accession>
<dbReference type="InterPro" id="IPR038538">
    <property type="entry name" value="MTERF_sf"/>
</dbReference>
<keyword evidence="3" id="KW-0809">Transit peptide</keyword>
<dbReference type="PANTHER" id="PTHR13068:SF135">
    <property type="entry name" value="TRANSCRIPTION TERMINATION FACTOR MTERF8, CHLOROPLASTIC"/>
    <property type="match status" value="1"/>
</dbReference>
<dbReference type="SMART" id="SM00733">
    <property type="entry name" value="Mterf"/>
    <property type="match status" value="6"/>
</dbReference>
<dbReference type="PANTHER" id="PTHR13068">
    <property type="entry name" value="CGI-12 PROTEIN-RELATED"/>
    <property type="match status" value="1"/>
</dbReference>